<reference evidence="2" key="1">
    <citation type="submission" date="2022-11" db="UniProtKB">
        <authorList>
            <consortium name="WormBaseParasite"/>
        </authorList>
    </citation>
    <scope>IDENTIFICATION</scope>
</reference>
<sequence>MVMECSRLLAKRSRQLQLDTFQCGKCTVKQTEVKAAKQPEVEPVHQREVNTAKQLEVEPVNQPEVEPFKQLQVESVKQPEVMQVGISTTLADVIKLDEEINKIEDVLAYTRLQFPENHLMVVQSLRALEAAKLTSNKEVEAAGIAHKTFVSKPTRQLLALKVGFFANLI</sequence>
<keyword evidence="1" id="KW-1185">Reference proteome</keyword>
<dbReference type="Proteomes" id="UP000887574">
    <property type="component" value="Unplaced"/>
</dbReference>
<dbReference type="WBParaSite" id="jg4205">
    <property type="protein sequence ID" value="jg4205"/>
    <property type="gene ID" value="jg4205"/>
</dbReference>
<proteinExistence type="predicted"/>
<name>A0A915EAW1_9BILA</name>
<evidence type="ECO:0000313" key="1">
    <source>
        <dbReference type="Proteomes" id="UP000887574"/>
    </source>
</evidence>
<protein>
    <submittedName>
        <fullName evidence="2">Uncharacterized protein</fullName>
    </submittedName>
</protein>
<dbReference type="AlphaFoldDB" id="A0A915EAW1"/>
<organism evidence="1 2">
    <name type="scientific">Ditylenchus dipsaci</name>
    <dbReference type="NCBI Taxonomy" id="166011"/>
    <lineage>
        <taxon>Eukaryota</taxon>
        <taxon>Metazoa</taxon>
        <taxon>Ecdysozoa</taxon>
        <taxon>Nematoda</taxon>
        <taxon>Chromadorea</taxon>
        <taxon>Rhabditida</taxon>
        <taxon>Tylenchina</taxon>
        <taxon>Tylenchomorpha</taxon>
        <taxon>Sphaerularioidea</taxon>
        <taxon>Anguinidae</taxon>
        <taxon>Anguininae</taxon>
        <taxon>Ditylenchus</taxon>
    </lineage>
</organism>
<evidence type="ECO:0000313" key="2">
    <source>
        <dbReference type="WBParaSite" id="jg4205"/>
    </source>
</evidence>
<accession>A0A915EAW1</accession>